<keyword evidence="2" id="KW-0472">Membrane</keyword>
<feature type="transmembrane region" description="Helical" evidence="2">
    <location>
        <begin position="268"/>
        <end position="289"/>
    </location>
</feature>
<dbReference type="InterPro" id="IPR032675">
    <property type="entry name" value="LRR_dom_sf"/>
</dbReference>
<keyword evidence="2" id="KW-0812">Transmembrane</keyword>
<gene>
    <name evidence="3" type="ORF">Ae201684_001924</name>
</gene>
<feature type="transmembrane region" description="Helical" evidence="2">
    <location>
        <begin position="171"/>
        <end position="199"/>
    </location>
</feature>
<keyword evidence="4" id="KW-1185">Reference proteome</keyword>
<protein>
    <submittedName>
        <fullName evidence="3">Uncharacterized protein</fullName>
    </submittedName>
</protein>
<reference evidence="3 4" key="1">
    <citation type="submission" date="2019-07" db="EMBL/GenBank/DDBJ databases">
        <title>Genomics analysis of Aphanomyces spp. identifies a new class of oomycete effector associated with host adaptation.</title>
        <authorList>
            <person name="Gaulin E."/>
        </authorList>
    </citation>
    <scope>NUCLEOTIDE SEQUENCE [LARGE SCALE GENOMIC DNA]</scope>
    <source>
        <strain evidence="3 4">ATCC 201684</strain>
    </source>
</reference>
<feature type="region of interest" description="Disordered" evidence="1">
    <location>
        <begin position="454"/>
        <end position="475"/>
    </location>
</feature>
<accession>A0A6G0XSD0</accession>
<dbReference type="EMBL" id="VJMJ01000018">
    <property type="protein sequence ID" value="KAF0743298.1"/>
    <property type="molecule type" value="Genomic_DNA"/>
</dbReference>
<dbReference type="AlphaFoldDB" id="A0A6G0XSD0"/>
<dbReference type="Gene3D" id="3.80.10.10">
    <property type="entry name" value="Ribonuclease Inhibitor"/>
    <property type="match status" value="1"/>
</dbReference>
<organism evidence="3 4">
    <name type="scientific">Aphanomyces euteiches</name>
    <dbReference type="NCBI Taxonomy" id="100861"/>
    <lineage>
        <taxon>Eukaryota</taxon>
        <taxon>Sar</taxon>
        <taxon>Stramenopiles</taxon>
        <taxon>Oomycota</taxon>
        <taxon>Saprolegniomycetes</taxon>
        <taxon>Saprolegniales</taxon>
        <taxon>Verrucalvaceae</taxon>
        <taxon>Aphanomyces</taxon>
    </lineage>
</organism>
<evidence type="ECO:0000313" key="4">
    <source>
        <dbReference type="Proteomes" id="UP000481153"/>
    </source>
</evidence>
<keyword evidence="2" id="KW-1133">Transmembrane helix</keyword>
<feature type="transmembrane region" description="Helical" evidence="2">
    <location>
        <begin position="62"/>
        <end position="85"/>
    </location>
</feature>
<feature type="transmembrane region" description="Helical" evidence="2">
    <location>
        <begin position="139"/>
        <end position="159"/>
    </location>
</feature>
<dbReference type="Proteomes" id="UP000481153">
    <property type="component" value="Unassembled WGS sequence"/>
</dbReference>
<dbReference type="VEuPathDB" id="FungiDB:AeMF1_021176"/>
<evidence type="ECO:0000256" key="2">
    <source>
        <dbReference type="SAM" id="Phobius"/>
    </source>
</evidence>
<comment type="caution">
    <text evidence="3">The sequence shown here is derived from an EMBL/GenBank/DDBJ whole genome shotgun (WGS) entry which is preliminary data.</text>
</comment>
<sequence>MRIPPSADAALVKALAKKMRLLVIFLIFMHFVMVVYLLLIVSTMFMALSADLASTNLFMPKISLPLLVVVLFMYVVALALAILMYRRRSRQIIPVVSARNVPPSLWNDALIASMNLVQIGCQSYQTYWMFDGLMNLASILSYGVLVILYCFLSPATLFLQDRRVKTTVANAQDAVFCVVLTGGHPILSILSAFLKFILIDPSMANDNAWATEGLLTARMLVPTSAFDLMAKLVMYLTTAVSLRKATVDLCDATNASVLLLYRRRHLHLNAILCYTWGIAVAIAMCRAVGFRQPCPSHCITHAYPMFDLSCRCTYANINCARLDIDDPSPLLDPGKIGTNLFYLQTSCCPLRDGLPKEMLEPFLQLSQISLFFTEMQSWNGPLPSTVNNVEIRHSHLQTIPRAFVQEIPNNLVAIQLEACPLRYIPDAVFETWGNVLRVAFINVSLTQVPKLPFQLDKPPRSEPSHEPTHGDPMDSSAAGRFCRFKWQSYPFHDSNHRPTTH</sequence>
<name>A0A6G0XSD0_9STRA</name>
<evidence type="ECO:0000256" key="1">
    <source>
        <dbReference type="SAM" id="MobiDB-lite"/>
    </source>
</evidence>
<proteinExistence type="predicted"/>
<evidence type="ECO:0000313" key="3">
    <source>
        <dbReference type="EMBL" id="KAF0743298.1"/>
    </source>
</evidence>
<feature type="compositionally biased region" description="Basic and acidic residues" evidence="1">
    <location>
        <begin position="457"/>
        <end position="472"/>
    </location>
</feature>
<feature type="transmembrane region" description="Helical" evidence="2">
    <location>
        <begin position="21"/>
        <end position="50"/>
    </location>
</feature>